<reference evidence="3 4" key="1">
    <citation type="submission" date="2018-12" db="EMBL/GenBank/DDBJ databases">
        <authorList>
            <consortium name="Pathogen Informatics"/>
        </authorList>
    </citation>
    <scope>NUCLEOTIDE SEQUENCE [LARGE SCALE GENOMIC DNA]</scope>
    <source>
        <strain evidence="3 4">NCTC949</strain>
    </source>
</reference>
<proteinExistence type="predicted"/>
<name>A0AB38VUZ0_9CORY</name>
<keyword evidence="1" id="KW-0812">Transmembrane</keyword>
<dbReference type="Proteomes" id="UP000271380">
    <property type="component" value="Chromosome"/>
</dbReference>
<feature type="transmembrane region" description="Helical" evidence="1">
    <location>
        <begin position="97"/>
        <end position="119"/>
    </location>
</feature>
<keyword evidence="1" id="KW-1133">Transmembrane helix</keyword>
<protein>
    <submittedName>
        <fullName evidence="3">Hypothetical membrane protein</fullName>
    </submittedName>
</protein>
<feature type="transmembrane region" description="Helical" evidence="1">
    <location>
        <begin position="68"/>
        <end position="91"/>
    </location>
</feature>
<sequence>MPERLLVNPGELQRPTGLPVGSFGTYAEAQATVDMLSEEGFPVNEITIVGVDLIAVERVLGRLSWPRVIISGLLSGLWIGVFFGFILGMVLDSWPNALGVGIFMGLIFGVVSSAIPYALRRGKRDFESRTQIVAGRYDVLCNPENAIIARDKVVEYLRSKAKNA</sequence>
<accession>A0AB38VUZ0</accession>
<evidence type="ECO:0000259" key="2">
    <source>
        <dbReference type="Pfam" id="PF11181"/>
    </source>
</evidence>
<evidence type="ECO:0000313" key="3">
    <source>
        <dbReference type="EMBL" id="VEH08974.1"/>
    </source>
</evidence>
<feature type="domain" description="General stress protein 17M-like" evidence="2">
    <location>
        <begin position="20"/>
        <end position="86"/>
    </location>
</feature>
<dbReference type="EMBL" id="LR134377">
    <property type="protein sequence ID" value="VEH08974.1"/>
    <property type="molecule type" value="Genomic_DNA"/>
</dbReference>
<dbReference type="Pfam" id="PF11181">
    <property type="entry name" value="YflT"/>
    <property type="match status" value="1"/>
</dbReference>
<keyword evidence="1" id="KW-0472">Membrane</keyword>
<dbReference type="AlphaFoldDB" id="A0AB38VUZ0"/>
<gene>
    <name evidence="3" type="ORF">NCTC949_02100</name>
</gene>
<organism evidence="3 4">
    <name type="scientific">Corynebacterium kutscheri</name>
    <dbReference type="NCBI Taxonomy" id="35755"/>
    <lineage>
        <taxon>Bacteria</taxon>
        <taxon>Bacillati</taxon>
        <taxon>Actinomycetota</taxon>
        <taxon>Actinomycetes</taxon>
        <taxon>Mycobacteriales</taxon>
        <taxon>Corynebacteriaceae</taxon>
        <taxon>Corynebacterium</taxon>
    </lineage>
</organism>
<dbReference type="RefSeq" id="WP_126317056.1">
    <property type="nucleotide sequence ID" value="NZ_LR134377.1"/>
</dbReference>
<evidence type="ECO:0000256" key="1">
    <source>
        <dbReference type="SAM" id="Phobius"/>
    </source>
</evidence>
<evidence type="ECO:0000313" key="4">
    <source>
        <dbReference type="Proteomes" id="UP000271380"/>
    </source>
</evidence>
<dbReference type="InterPro" id="IPR025889">
    <property type="entry name" value="GSP17M-like_dom"/>
</dbReference>